<gene>
    <name evidence="3" type="ORF">CEPIT_LOCUS10499</name>
    <name evidence="4" type="ORF">CEPIT_LOCUS43405</name>
</gene>
<dbReference type="InterPro" id="IPR052578">
    <property type="entry name" value="PI_Transfer_CRAL-TRIO"/>
</dbReference>
<dbReference type="Proteomes" id="UP001152523">
    <property type="component" value="Unassembled WGS sequence"/>
</dbReference>
<dbReference type="GO" id="GO:0008526">
    <property type="term" value="F:phosphatidylinositol transfer activity"/>
    <property type="evidence" value="ECO:0007669"/>
    <property type="project" value="TreeGrafter"/>
</dbReference>
<evidence type="ECO:0000259" key="2">
    <source>
        <dbReference type="SMART" id="SM01100"/>
    </source>
</evidence>
<evidence type="ECO:0000256" key="1">
    <source>
        <dbReference type="SAM" id="MobiDB-lite"/>
    </source>
</evidence>
<keyword evidence="5" id="KW-1185">Reference proteome</keyword>
<organism evidence="4 5">
    <name type="scientific">Cuscuta epithymum</name>
    <dbReference type="NCBI Taxonomy" id="186058"/>
    <lineage>
        <taxon>Eukaryota</taxon>
        <taxon>Viridiplantae</taxon>
        <taxon>Streptophyta</taxon>
        <taxon>Embryophyta</taxon>
        <taxon>Tracheophyta</taxon>
        <taxon>Spermatophyta</taxon>
        <taxon>Magnoliopsida</taxon>
        <taxon>eudicotyledons</taxon>
        <taxon>Gunneridae</taxon>
        <taxon>Pentapetalae</taxon>
        <taxon>asterids</taxon>
        <taxon>lamiids</taxon>
        <taxon>Solanales</taxon>
        <taxon>Convolvulaceae</taxon>
        <taxon>Cuscuteae</taxon>
        <taxon>Cuscuta</taxon>
        <taxon>Cuscuta subgen. Cuscuta</taxon>
    </lineage>
</organism>
<evidence type="ECO:0000313" key="3">
    <source>
        <dbReference type="EMBL" id="CAH9088619.1"/>
    </source>
</evidence>
<evidence type="ECO:0000313" key="5">
    <source>
        <dbReference type="Proteomes" id="UP001152523"/>
    </source>
</evidence>
<dbReference type="EMBL" id="CAMAPF010001119">
    <property type="protein sequence ID" value="CAH9147002.1"/>
    <property type="molecule type" value="Genomic_DNA"/>
</dbReference>
<accession>A0AAV0GGF1</accession>
<proteinExistence type="predicted"/>
<dbReference type="PANTHER" id="PTHR45824">
    <property type="entry name" value="GH16843P"/>
    <property type="match status" value="1"/>
</dbReference>
<dbReference type="SUPFAM" id="SSF46938">
    <property type="entry name" value="CRAL/TRIO N-terminal domain"/>
    <property type="match status" value="1"/>
</dbReference>
<comment type="caution">
    <text evidence="4">The sequence shown here is derived from an EMBL/GenBank/DDBJ whole genome shotgun (WGS) entry which is preliminary data.</text>
</comment>
<dbReference type="SMART" id="SM01100">
    <property type="entry name" value="CRAL_TRIO_N"/>
    <property type="match status" value="1"/>
</dbReference>
<dbReference type="InterPro" id="IPR011074">
    <property type="entry name" value="CRAL/TRIO_N_dom"/>
</dbReference>
<evidence type="ECO:0000313" key="4">
    <source>
        <dbReference type="EMBL" id="CAH9147002.1"/>
    </source>
</evidence>
<protein>
    <recommendedName>
        <fullName evidence="2">CRAL/TRIO N-terminal domain-containing protein</fullName>
    </recommendedName>
</protein>
<dbReference type="InterPro" id="IPR036865">
    <property type="entry name" value="CRAL-TRIO_dom_sf"/>
</dbReference>
<dbReference type="PANTHER" id="PTHR45824:SF17">
    <property type="entry name" value="CRAL-TRIO DOMAIN-CONTAINING PROTEIN C23B6.04C"/>
    <property type="match status" value="1"/>
</dbReference>
<feature type="domain" description="CRAL/TRIO N-terminal" evidence="2">
    <location>
        <begin position="42"/>
        <end position="67"/>
    </location>
</feature>
<dbReference type="EMBL" id="CAMAPF010000060">
    <property type="protein sequence ID" value="CAH9088619.1"/>
    <property type="molecule type" value="Genomic_DNA"/>
</dbReference>
<reference evidence="4" key="1">
    <citation type="submission" date="2022-07" db="EMBL/GenBank/DDBJ databases">
        <authorList>
            <person name="Macas J."/>
            <person name="Novak P."/>
            <person name="Neumann P."/>
        </authorList>
    </citation>
    <scope>NUCLEOTIDE SEQUENCE</scope>
</reference>
<dbReference type="InterPro" id="IPR036273">
    <property type="entry name" value="CRAL/TRIO_N_dom_sf"/>
</dbReference>
<dbReference type="AlphaFoldDB" id="A0AAV0GGF1"/>
<name>A0AAV0GGF1_9ASTE</name>
<dbReference type="Gene3D" id="3.40.525.10">
    <property type="entry name" value="CRAL-TRIO lipid binding domain"/>
    <property type="match status" value="1"/>
</dbReference>
<dbReference type="Pfam" id="PF03765">
    <property type="entry name" value="CRAL_TRIO_N"/>
    <property type="match status" value="1"/>
</dbReference>
<feature type="region of interest" description="Disordered" evidence="1">
    <location>
        <begin position="1"/>
        <end position="23"/>
    </location>
</feature>
<sequence length="104" mass="12118">MLSMFQMKTSHTDPDTQFSGKESKIRELRLEPLTGRSLKYCTDACLRRCLEARNWNVEKAKKMLEETLKWRSMYKPEEIRWVSNFGVGVTPEALFDALAKTLTV</sequence>